<comment type="catalytic activity">
    <reaction evidence="2">
        <text>Hydrolysis of proteins in presence of ATP.</text>
        <dbReference type="EC" id="3.4.21.53"/>
    </reaction>
</comment>
<feature type="coiled-coil region" evidence="3">
    <location>
        <begin position="209"/>
        <end position="236"/>
    </location>
</feature>
<reference evidence="6" key="1">
    <citation type="journal article" date="2024" name="Int. J. Syst. Evol. Microbiol.">
        <title>Methylomarinovum tepidoasis sp. nov., a moderately thermophilic methanotroph of the family Methylothermaceae isolated from a deep-sea hydrothermal field.</title>
        <authorList>
            <person name="Hirayama H."/>
            <person name="Takaki Y."/>
            <person name="Abe M."/>
            <person name="Miyazaki M."/>
            <person name="Uematsu K."/>
            <person name="Matsui Y."/>
            <person name="Takai K."/>
        </authorList>
    </citation>
    <scope>NUCLEOTIDE SEQUENCE [LARGE SCALE GENOMIC DNA]</scope>
    <source>
        <strain evidence="6">IT-9</strain>
    </source>
</reference>
<dbReference type="EC" id="3.4.21.53" evidence="2"/>
<dbReference type="GO" id="GO:0004252">
    <property type="term" value="F:serine-type endopeptidase activity"/>
    <property type="evidence" value="ECO:0007669"/>
    <property type="project" value="UniProtKB-UniRule"/>
</dbReference>
<dbReference type="GO" id="GO:0030163">
    <property type="term" value="P:protein catabolic process"/>
    <property type="evidence" value="ECO:0007669"/>
    <property type="project" value="InterPro"/>
</dbReference>
<dbReference type="Gene3D" id="3.30.230.10">
    <property type="match status" value="1"/>
</dbReference>
<keyword evidence="6" id="KW-1185">Reference proteome</keyword>
<dbReference type="GO" id="GO:0004176">
    <property type="term" value="F:ATP-dependent peptidase activity"/>
    <property type="evidence" value="ECO:0007669"/>
    <property type="project" value="UniProtKB-UniRule"/>
</dbReference>
<gene>
    <name evidence="5" type="ORF">MIT9_P0912</name>
</gene>
<evidence type="ECO:0000256" key="3">
    <source>
        <dbReference type="SAM" id="Coils"/>
    </source>
</evidence>
<dbReference type="Pfam" id="PF05362">
    <property type="entry name" value="Lon_C"/>
    <property type="match status" value="1"/>
</dbReference>
<dbReference type="InterPro" id="IPR008269">
    <property type="entry name" value="Lon_proteolytic"/>
</dbReference>
<dbReference type="SUPFAM" id="SSF54211">
    <property type="entry name" value="Ribosomal protein S5 domain 2-like"/>
    <property type="match status" value="1"/>
</dbReference>
<feature type="domain" description="Lon proteolytic" evidence="4">
    <location>
        <begin position="559"/>
        <end position="754"/>
    </location>
</feature>
<dbReference type="GO" id="GO:0006508">
    <property type="term" value="P:proteolysis"/>
    <property type="evidence" value="ECO:0007669"/>
    <property type="project" value="UniProtKB-KW"/>
</dbReference>
<dbReference type="Pfam" id="PF20437">
    <property type="entry name" value="LonC_helical"/>
    <property type="match status" value="1"/>
</dbReference>
<dbReference type="PROSITE" id="PS51786">
    <property type="entry name" value="LON_PROTEOLYTIC"/>
    <property type="match status" value="1"/>
</dbReference>
<keyword evidence="2" id="KW-0720">Serine protease</keyword>
<dbReference type="InterPro" id="IPR027065">
    <property type="entry name" value="Lon_Prtase"/>
</dbReference>
<dbReference type="GO" id="GO:0005524">
    <property type="term" value="F:ATP binding"/>
    <property type="evidence" value="ECO:0007669"/>
    <property type="project" value="InterPro"/>
</dbReference>
<keyword evidence="1 2" id="KW-0645">Protease</keyword>
<dbReference type="InterPro" id="IPR046843">
    <property type="entry name" value="LonB_AAA-LID"/>
</dbReference>
<evidence type="ECO:0000259" key="4">
    <source>
        <dbReference type="PROSITE" id="PS51786"/>
    </source>
</evidence>
<feature type="active site" evidence="2">
    <location>
        <position position="692"/>
    </location>
</feature>
<organism evidence="5 6">
    <name type="scientific">Methylomarinovum caldicuralii</name>
    <dbReference type="NCBI Taxonomy" id="438856"/>
    <lineage>
        <taxon>Bacteria</taxon>
        <taxon>Pseudomonadati</taxon>
        <taxon>Pseudomonadota</taxon>
        <taxon>Gammaproteobacteria</taxon>
        <taxon>Methylococcales</taxon>
        <taxon>Methylothermaceae</taxon>
        <taxon>Methylomarinovum</taxon>
    </lineage>
</organism>
<dbReference type="InterPro" id="IPR020568">
    <property type="entry name" value="Ribosomal_Su5_D2-typ_SF"/>
</dbReference>
<keyword evidence="3" id="KW-0175">Coiled coil</keyword>
<dbReference type="Pfam" id="PF20436">
    <property type="entry name" value="LonB_AAA-LID"/>
    <property type="match status" value="1"/>
</dbReference>
<dbReference type="InterPro" id="IPR014721">
    <property type="entry name" value="Ribsml_uS5_D2-typ_fold_subgr"/>
</dbReference>
<dbReference type="EMBL" id="AP024714">
    <property type="protein sequence ID" value="BCX81334.1"/>
    <property type="molecule type" value="Genomic_DNA"/>
</dbReference>
<evidence type="ECO:0000313" key="5">
    <source>
        <dbReference type="EMBL" id="BCX81334.1"/>
    </source>
</evidence>
<dbReference type="InterPro" id="IPR046844">
    <property type="entry name" value="Lon-like_helical"/>
</dbReference>
<dbReference type="Proteomes" id="UP001321825">
    <property type="component" value="Chromosome"/>
</dbReference>
<dbReference type="PANTHER" id="PTHR10046">
    <property type="entry name" value="ATP DEPENDENT LON PROTEASE FAMILY MEMBER"/>
    <property type="match status" value="1"/>
</dbReference>
<dbReference type="Gene3D" id="1.10.8.60">
    <property type="match status" value="1"/>
</dbReference>
<evidence type="ECO:0000256" key="1">
    <source>
        <dbReference type="ARBA" id="ARBA00022670"/>
    </source>
</evidence>
<proteinExistence type="inferred from homology"/>
<name>A0AAU9CA11_9GAMM</name>
<comment type="similarity">
    <text evidence="2">Belongs to the peptidase S16 family.</text>
</comment>
<sequence>MTTPKHPTLPADALRPPRPDLDFTTTAELEPLEGILGQTRAETALRFAIAMDRGGYHAFVAGETGSGRLTLARSLTEETARRRPAPDDWIYLNNFDDPRQPLAVALPAGRSRELAAAIDNLIDKLLDTFPAAFESPSYQRRRHRIEREFNQKYDQALRQVERQALEKNIAVFRDGDSITFTPLKDGVPLDDAQFAQMPEAEREAFDRAVSELEDYLADLLAELPQWRREAAEKQRRLDQEVIRQAIDPLLRPLEERYRDIEGLARYFQALRRDLEQTAQEKLGNEQLSEADKRSVLQESYAPNLLVTHAADGGAPVIFEPHPNFANLFGHIEYIAEQGVIETNHRMIYAGALHQANDGFLLVEADKLLAEPLVWPALKRALRRRLLVIERALNEPVTLLPATLNPEPIPLAVKVVLIGEREHYELLQSLDPEFGEIFKILADFDDDFPRDPATVRAFARFLAHQTQALQTAPLTAAAVTRLLDFSSRLAENQRKLSARLAEICDLLAESEWWRARDQAPHIDAVHVERAVAAEEEREGRLAQVILEEILDGTLLIATTGSAVGQINGLTVFETGTFSFGTPARITATVYPGSKGIVDIEREVNLGQSIHSKGVMILSGYLGSKYAQQFPFAISAHIALEQSYGYIDGDSAALAEVSALISALTHLPIRQCLAVTGSLNQYGEVQAVGGVNEKIEGFFRVCRARGLDGSHGVILPRANCDDLVLKDEVIEAVAAGRFHLYPVTCVDQALEILIGRPAGAPDAEGNYPPDSINGRAVARLKEIAELYDHEAKAEG</sequence>
<dbReference type="Gene3D" id="3.40.50.300">
    <property type="entry name" value="P-loop containing nucleotide triphosphate hydrolases"/>
    <property type="match status" value="2"/>
</dbReference>
<evidence type="ECO:0000313" key="6">
    <source>
        <dbReference type="Proteomes" id="UP001321825"/>
    </source>
</evidence>
<keyword evidence="2" id="KW-0378">Hydrolase</keyword>
<dbReference type="KEGG" id="mcau:MIT9_P0912"/>
<accession>A0AAU9CA11</accession>
<dbReference type="RefSeq" id="WP_317706266.1">
    <property type="nucleotide sequence ID" value="NZ_AP024714.1"/>
</dbReference>
<feature type="active site" evidence="2">
    <location>
        <position position="649"/>
    </location>
</feature>
<evidence type="ECO:0000256" key="2">
    <source>
        <dbReference type="PROSITE-ProRule" id="PRU01122"/>
    </source>
</evidence>
<dbReference type="Pfam" id="PF13654">
    <property type="entry name" value="AAA_32"/>
    <property type="match status" value="1"/>
</dbReference>
<protein>
    <recommendedName>
        <fullName evidence="2">endopeptidase La</fullName>
        <ecNumber evidence="2">3.4.21.53</ecNumber>
    </recommendedName>
</protein>
<dbReference type="InterPro" id="IPR041699">
    <property type="entry name" value="AAA_32"/>
</dbReference>
<dbReference type="PRINTS" id="PR00830">
    <property type="entry name" value="ENDOLAPTASE"/>
</dbReference>
<dbReference type="InterPro" id="IPR027417">
    <property type="entry name" value="P-loop_NTPase"/>
</dbReference>
<dbReference type="AlphaFoldDB" id="A0AAU9CA11"/>